<gene>
    <name evidence="1" type="ORF">COB20_02325</name>
</gene>
<protein>
    <recommendedName>
        <fullName evidence="3">Lipoprotein</fullName>
    </recommendedName>
</protein>
<evidence type="ECO:0008006" key="3">
    <source>
        <dbReference type="Google" id="ProtNLM"/>
    </source>
</evidence>
<dbReference type="Proteomes" id="UP000218767">
    <property type="component" value="Unassembled WGS sequence"/>
</dbReference>
<name>A0A2A4XF96_9GAMM</name>
<proteinExistence type="predicted"/>
<dbReference type="NCBIfam" id="NF038104">
    <property type="entry name" value="lipo_NF038104"/>
    <property type="match status" value="1"/>
</dbReference>
<comment type="caution">
    <text evidence="1">The sequence shown here is derived from an EMBL/GenBank/DDBJ whole genome shotgun (WGS) entry which is preliminary data.</text>
</comment>
<accession>A0A2A4XF96</accession>
<dbReference type="AlphaFoldDB" id="A0A2A4XF96"/>
<sequence length="62" mass="6671">MKPLIIQFRKLRSLMLITLCLVLFSCVGAIVGVAVDTTIEVVKVPFKVAGAVVDLAVPDDDE</sequence>
<organism evidence="1 2">
    <name type="scientific">SAR86 cluster bacterium</name>
    <dbReference type="NCBI Taxonomy" id="2030880"/>
    <lineage>
        <taxon>Bacteria</taxon>
        <taxon>Pseudomonadati</taxon>
        <taxon>Pseudomonadota</taxon>
        <taxon>Gammaproteobacteria</taxon>
        <taxon>SAR86 cluster</taxon>
    </lineage>
</organism>
<dbReference type="EMBL" id="NVUL01000007">
    <property type="protein sequence ID" value="PCI80951.1"/>
    <property type="molecule type" value="Genomic_DNA"/>
</dbReference>
<dbReference type="PROSITE" id="PS51257">
    <property type="entry name" value="PROKAR_LIPOPROTEIN"/>
    <property type="match status" value="1"/>
</dbReference>
<evidence type="ECO:0000313" key="2">
    <source>
        <dbReference type="Proteomes" id="UP000218767"/>
    </source>
</evidence>
<evidence type="ECO:0000313" key="1">
    <source>
        <dbReference type="EMBL" id="PCI80951.1"/>
    </source>
</evidence>
<reference evidence="2" key="1">
    <citation type="submission" date="2017-08" db="EMBL/GenBank/DDBJ databases">
        <title>A dynamic microbial community with high functional redundancy inhabits the cold, oxic subseafloor aquifer.</title>
        <authorList>
            <person name="Tully B.J."/>
            <person name="Wheat C.G."/>
            <person name="Glazer B.T."/>
            <person name="Huber J.A."/>
        </authorList>
    </citation>
    <scope>NUCLEOTIDE SEQUENCE [LARGE SCALE GENOMIC DNA]</scope>
</reference>